<evidence type="ECO:0000256" key="3">
    <source>
        <dbReference type="ARBA" id="ARBA00022737"/>
    </source>
</evidence>
<name>A0AAV2CSW1_9ROSI</name>
<evidence type="ECO:0000313" key="5">
    <source>
        <dbReference type="EMBL" id="CAL1358982.1"/>
    </source>
</evidence>
<keyword evidence="6" id="KW-1185">Reference proteome</keyword>
<feature type="domain" description="Leucine-rich repeat-containing N-terminal plant-type" evidence="4">
    <location>
        <begin position="39"/>
        <end position="75"/>
    </location>
</feature>
<dbReference type="PANTHER" id="PTHR48060:SF17">
    <property type="entry name" value="LRR RECEPTOR-LIKE SERINE_THREONINE-PROTEIN KINASE IRK-RELATED"/>
    <property type="match status" value="1"/>
</dbReference>
<dbReference type="InterPro" id="IPR013210">
    <property type="entry name" value="LRR_N_plant-typ"/>
</dbReference>
<dbReference type="PANTHER" id="PTHR48060">
    <property type="entry name" value="DNA DAMAGE-REPAIR/TOLERATION PROTEIN DRT100"/>
    <property type="match status" value="1"/>
</dbReference>
<dbReference type="SUPFAM" id="SSF52058">
    <property type="entry name" value="L domain-like"/>
    <property type="match status" value="1"/>
</dbReference>
<evidence type="ECO:0000313" key="6">
    <source>
        <dbReference type="Proteomes" id="UP001497516"/>
    </source>
</evidence>
<dbReference type="Gene3D" id="3.80.10.10">
    <property type="entry name" value="Ribonuclease Inhibitor"/>
    <property type="match status" value="1"/>
</dbReference>
<gene>
    <name evidence="5" type="ORF">LTRI10_LOCUS6502</name>
</gene>
<dbReference type="Pfam" id="PF08263">
    <property type="entry name" value="LRRNT_2"/>
    <property type="match status" value="1"/>
</dbReference>
<dbReference type="EMBL" id="OZ034814">
    <property type="protein sequence ID" value="CAL1358982.1"/>
    <property type="molecule type" value="Genomic_DNA"/>
</dbReference>
<evidence type="ECO:0000256" key="1">
    <source>
        <dbReference type="ARBA" id="ARBA00022614"/>
    </source>
</evidence>
<accession>A0AAV2CSW1</accession>
<evidence type="ECO:0000256" key="2">
    <source>
        <dbReference type="ARBA" id="ARBA00022729"/>
    </source>
</evidence>
<keyword evidence="2" id="KW-0732">Signal</keyword>
<dbReference type="AlphaFoldDB" id="A0AAV2CSW1"/>
<dbReference type="InterPro" id="IPR053211">
    <property type="entry name" value="DNA_repair-toleration"/>
</dbReference>
<keyword evidence="3" id="KW-0677">Repeat</keyword>
<sequence length="206" mass="23321">MSVGRSKACYYGRFITGFVWVMALFTVPEWKICDGCWEQERTSLLHLKASLSNPPYMNSWSSNEYCCYWDGVGCDPVTGKVTKLALGYPYNNSARAMPAIHASLFLPFQELRVLSLKGYHIPGCIENQGWPNLKRLSIYDSFISCNNFLETVATVMTNLTQLMILDSGLISTIPQALCTVMSLRVLDLSANHLMVPTRYKVWEPRI</sequence>
<keyword evidence="1" id="KW-0433">Leucine-rich repeat</keyword>
<dbReference type="Proteomes" id="UP001497516">
    <property type="component" value="Chromosome 10"/>
</dbReference>
<organism evidence="5 6">
    <name type="scientific">Linum trigynum</name>
    <dbReference type="NCBI Taxonomy" id="586398"/>
    <lineage>
        <taxon>Eukaryota</taxon>
        <taxon>Viridiplantae</taxon>
        <taxon>Streptophyta</taxon>
        <taxon>Embryophyta</taxon>
        <taxon>Tracheophyta</taxon>
        <taxon>Spermatophyta</taxon>
        <taxon>Magnoliopsida</taxon>
        <taxon>eudicotyledons</taxon>
        <taxon>Gunneridae</taxon>
        <taxon>Pentapetalae</taxon>
        <taxon>rosids</taxon>
        <taxon>fabids</taxon>
        <taxon>Malpighiales</taxon>
        <taxon>Linaceae</taxon>
        <taxon>Linum</taxon>
    </lineage>
</organism>
<dbReference type="InterPro" id="IPR032675">
    <property type="entry name" value="LRR_dom_sf"/>
</dbReference>
<evidence type="ECO:0000259" key="4">
    <source>
        <dbReference type="Pfam" id="PF08263"/>
    </source>
</evidence>
<protein>
    <recommendedName>
        <fullName evidence="4">Leucine-rich repeat-containing N-terminal plant-type domain-containing protein</fullName>
    </recommendedName>
</protein>
<proteinExistence type="predicted"/>
<reference evidence="5 6" key="1">
    <citation type="submission" date="2024-04" db="EMBL/GenBank/DDBJ databases">
        <authorList>
            <person name="Fracassetti M."/>
        </authorList>
    </citation>
    <scope>NUCLEOTIDE SEQUENCE [LARGE SCALE GENOMIC DNA]</scope>
</reference>